<organism evidence="11 12">
    <name type="scientific">Vanilla planifolia</name>
    <name type="common">Vanilla</name>
    <dbReference type="NCBI Taxonomy" id="51239"/>
    <lineage>
        <taxon>Eukaryota</taxon>
        <taxon>Viridiplantae</taxon>
        <taxon>Streptophyta</taxon>
        <taxon>Embryophyta</taxon>
        <taxon>Tracheophyta</taxon>
        <taxon>Spermatophyta</taxon>
        <taxon>Magnoliopsida</taxon>
        <taxon>Liliopsida</taxon>
        <taxon>Asparagales</taxon>
        <taxon>Orchidaceae</taxon>
        <taxon>Vanilloideae</taxon>
        <taxon>Vanilleae</taxon>
        <taxon>Vanilla</taxon>
    </lineage>
</organism>
<accession>A0A835S3M5</accession>
<reference evidence="11 12" key="1">
    <citation type="journal article" date="2020" name="Nat. Food">
        <title>A phased Vanilla planifolia genome enables genetic improvement of flavour and production.</title>
        <authorList>
            <person name="Hasing T."/>
            <person name="Tang H."/>
            <person name="Brym M."/>
            <person name="Khazi F."/>
            <person name="Huang T."/>
            <person name="Chambers A.H."/>
        </authorList>
    </citation>
    <scope>NUCLEOTIDE SEQUENCE [LARGE SCALE GENOMIC DNA]</scope>
    <source>
        <tissue evidence="11">Leaf</tissue>
    </source>
</reference>
<evidence type="ECO:0000256" key="8">
    <source>
        <dbReference type="SAM" id="Coils"/>
    </source>
</evidence>
<dbReference type="CDD" id="cd01337">
    <property type="entry name" value="MDH_glyoxysomal_mitochondrial"/>
    <property type="match status" value="1"/>
</dbReference>
<dbReference type="AlphaFoldDB" id="A0A835S3M5"/>
<dbReference type="InterPro" id="IPR010097">
    <property type="entry name" value="Malate_DH_type1"/>
</dbReference>
<evidence type="ECO:0000259" key="10">
    <source>
        <dbReference type="Pfam" id="PF00056"/>
    </source>
</evidence>
<dbReference type="PANTHER" id="PTHR11540">
    <property type="entry name" value="MALATE AND LACTATE DEHYDROGENASE"/>
    <property type="match status" value="1"/>
</dbReference>
<keyword evidence="8" id="KW-0175">Coiled coil</keyword>
<dbReference type="EMBL" id="JADCNL010000001">
    <property type="protein sequence ID" value="KAG0499366.1"/>
    <property type="molecule type" value="Genomic_DNA"/>
</dbReference>
<dbReference type="SUPFAM" id="SSF56327">
    <property type="entry name" value="LDH C-terminal domain-like"/>
    <property type="match status" value="1"/>
</dbReference>
<dbReference type="Gene3D" id="3.40.50.720">
    <property type="entry name" value="NAD(P)-binding Rossmann-like Domain"/>
    <property type="match status" value="1"/>
</dbReference>
<comment type="subunit">
    <text evidence="2">Homodimer.</text>
</comment>
<evidence type="ECO:0000256" key="9">
    <source>
        <dbReference type="SAM" id="MobiDB-lite"/>
    </source>
</evidence>
<proteinExistence type="inferred from homology"/>
<sequence>MRTHFLRYADAVLRRGASSSQFLPRAFSSGSLPERKVTILGAAGGIGQPLSLLMKLNPLVSSLSLYDIAGTPGVAADVSHINTRAEVEGYAGDDQLGKALDGSDVVIIPAGVPRKPGMTRDDLFNINAGIVKSLATAIAKYCPNALVNMISNPVNSTVPIAAEAKVPVEDVNVSVVGGHAGITILPLFSQATPPSNSLSHEDIKALTKRTQDGGTEVVEAKAGKGSATLSMAYAGAVFADACLKGLNGVSDIVECSFVQSNVTELPFFASKVRLGKNGVEEVLGGLSLPGRTDEKSNSVVEFNLAELISLLFTAENDRSSTPELNTVVLYVLCHRKEGKWCKADHPPCRSDALEAGVRSEEKKKEILRRKGEGSKSVGKMVAGKVKAVMGLQKSPATPKLEASRRSSSSPSSVKGVGTQPSNGKVAVFSRSFGVYFPRSSAQVQPRPPDVAELIRLVEELQEKESRLRTELLEHKILKETVAVVPFLEKEVAAKHDELERLRQSAMGLEVEKRALQLEMEALQAKMRGKEEEELRKEGRMREMQTEIKELRRTVSEQQRELRRFSSGAGEIDECSSSQRFQGLMDASARSVLLKNIRKSPKSTKMASIHEALKPDSKDPKVEEMESERPHQFVCEKEDISKPRLPRVPKPPPLPSLSSSSSSSSSDTIATTPGKRNATPSLAALPPIPAPPALPKFVDGKGQSGPPPPPPPPPPPSMAGKSARSVAASVRRVPEVVEFYHTLMRRDSRRDSGSGVGDALAAANTRSMIGEIENRSAHLLAVNPVAIATHSSFPPFYVVCIKSDVETQGDFIRFLIREVESAAFTHIEDLVAFVKWLDDELSFLVDERAVLKHFDWPETKADSMREAAFGYCDLRKLESEASSFRDDKRQHCATALKKMQSLLEKLEHGVYNLSRVREGATERYKNFHIPWEWMLDGGLVSQVRFYLFNLHFFNSINELRVSPKMLPLVFRCP</sequence>
<dbReference type="InterPro" id="IPR015955">
    <property type="entry name" value="Lactate_DH/Glyco_Ohase_4_C"/>
</dbReference>
<feature type="compositionally biased region" description="Pro residues" evidence="9">
    <location>
        <begin position="645"/>
        <end position="654"/>
    </location>
</feature>
<evidence type="ECO:0000256" key="1">
    <source>
        <dbReference type="ARBA" id="ARBA00008824"/>
    </source>
</evidence>
<evidence type="ECO:0000313" key="12">
    <source>
        <dbReference type="Proteomes" id="UP000636800"/>
    </source>
</evidence>
<dbReference type="GO" id="GO:0005739">
    <property type="term" value="C:mitochondrion"/>
    <property type="evidence" value="ECO:0007669"/>
    <property type="project" value="TreeGrafter"/>
</dbReference>
<evidence type="ECO:0000256" key="6">
    <source>
        <dbReference type="ARBA" id="ARBA00023027"/>
    </source>
</evidence>
<dbReference type="OrthoDB" id="776574at2759"/>
<gene>
    <name evidence="11" type="ORF">HPP92_004057</name>
</gene>
<dbReference type="InterPro" id="IPR036291">
    <property type="entry name" value="NAD(P)-bd_dom_sf"/>
</dbReference>
<keyword evidence="6" id="KW-0520">NAD</keyword>
<dbReference type="GO" id="GO:0006099">
    <property type="term" value="P:tricarboxylic acid cycle"/>
    <property type="evidence" value="ECO:0007669"/>
    <property type="project" value="UniProtKB-KW"/>
</dbReference>
<name>A0A835S3M5_VANPL</name>
<evidence type="ECO:0000256" key="3">
    <source>
        <dbReference type="ARBA" id="ARBA00012995"/>
    </source>
</evidence>
<dbReference type="FunFam" id="3.90.110.10:FF:000001">
    <property type="entry name" value="Malate dehydrogenase"/>
    <property type="match status" value="1"/>
</dbReference>
<protein>
    <recommendedName>
        <fullName evidence="3">malate dehydrogenase</fullName>
        <ecNumber evidence="3">1.1.1.37</ecNumber>
    </recommendedName>
</protein>
<keyword evidence="4" id="KW-0816">Tricarboxylic acid cycle</keyword>
<feature type="compositionally biased region" description="Pro residues" evidence="9">
    <location>
        <begin position="704"/>
        <end position="716"/>
    </location>
</feature>
<feature type="domain" description="Lactate/malate dehydrogenase N-terminal" evidence="10">
    <location>
        <begin position="36"/>
        <end position="163"/>
    </location>
</feature>
<comment type="catalytic activity">
    <reaction evidence="7">
        <text>(S)-malate + NAD(+) = oxaloacetate + NADH + H(+)</text>
        <dbReference type="Rhea" id="RHEA:21432"/>
        <dbReference type="ChEBI" id="CHEBI:15378"/>
        <dbReference type="ChEBI" id="CHEBI:15589"/>
        <dbReference type="ChEBI" id="CHEBI:16452"/>
        <dbReference type="ChEBI" id="CHEBI:57540"/>
        <dbReference type="ChEBI" id="CHEBI:57945"/>
        <dbReference type="EC" id="1.1.1.37"/>
    </reaction>
</comment>
<evidence type="ECO:0000256" key="5">
    <source>
        <dbReference type="ARBA" id="ARBA00023002"/>
    </source>
</evidence>
<dbReference type="InterPro" id="IPR001236">
    <property type="entry name" value="Lactate/malate_DH_N"/>
</dbReference>
<dbReference type="GO" id="GO:0030060">
    <property type="term" value="F:L-malate dehydrogenase (NAD+) activity"/>
    <property type="evidence" value="ECO:0007669"/>
    <property type="project" value="UniProtKB-EC"/>
</dbReference>
<keyword evidence="5" id="KW-0560">Oxidoreductase</keyword>
<dbReference type="Proteomes" id="UP000636800">
    <property type="component" value="Chromosome 1"/>
</dbReference>
<comment type="similarity">
    <text evidence="1">Belongs to the LDH/MDH superfamily. MDH type 1 family.</text>
</comment>
<comment type="caution">
    <text evidence="11">The sequence shown here is derived from an EMBL/GenBank/DDBJ whole genome shotgun (WGS) entry which is preliminary data.</text>
</comment>
<evidence type="ECO:0000256" key="7">
    <source>
        <dbReference type="ARBA" id="ARBA00048313"/>
    </source>
</evidence>
<feature type="coiled-coil region" evidence="8">
    <location>
        <begin position="450"/>
        <end position="567"/>
    </location>
</feature>
<keyword evidence="12" id="KW-1185">Reference proteome</keyword>
<dbReference type="FunFam" id="3.40.50.720:FF:000013">
    <property type="entry name" value="Malate dehydrogenase"/>
    <property type="match status" value="1"/>
</dbReference>
<dbReference type="EC" id="1.1.1.37" evidence="3"/>
<feature type="region of interest" description="Disordered" evidence="9">
    <location>
        <begin position="595"/>
        <end position="726"/>
    </location>
</feature>
<dbReference type="SUPFAM" id="SSF51735">
    <property type="entry name" value="NAD(P)-binding Rossmann-fold domains"/>
    <property type="match status" value="1"/>
</dbReference>
<evidence type="ECO:0000256" key="2">
    <source>
        <dbReference type="ARBA" id="ARBA00011738"/>
    </source>
</evidence>
<feature type="compositionally biased region" description="Basic and acidic residues" evidence="9">
    <location>
        <begin position="610"/>
        <end position="641"/>
    </location>
</feature>
<feature type="region of interest" description="Disordered" evidence="9">
    <location>
        <begin position="392"/>
        <end position="420"/>
    </location>
</feature>
<evidence type="ECO:0000256" key="4">
    <source>
        <dbReference type="ARBA" id="ARBA00022532"/>
    </source>
</evidence>
<dbReference type="Pfam" id="PF00056">
    <property type="entry name" value="Ldh_1_N"/>
    <property type="match status" value="1"/>
</dbReference>
<feature type="compositionally biased region" description="Low complexity" evidence="9">
    <location>
        <begin position="655"/>
        <end position="665"/>
    </location>
</feature>
<dbReference type="SUPFAM" id="SSF101447">
    <property type="entry name" value="Formin homology 2 domain (FH2 domain)"/>
    <property type="match status" value="1"/>
</dbReference>
<evidence type="ECO:0000313" key="11">
    <source>
        <dbReference type="EMBL" id="KAG0499366.1"/>
    </source>
</evidence>
<dbReference type="PANTHER" id="PTHR11540:SF47">
    <property type="entry name" value="MALATE DEHYDROGENASE"/>
    <property type="match status" value="1"/>
</dbReference>